<accession>A0A4R3VPG9</accession>
<protein>
    <submittedName>
        <fullName evidence="1">Uncharacterized protein</fullName>
    </submittedName>
</protein>
<evidence type="ECO:0000313" key="2">
    <source>
        <dbReference type="Proteomes" id="UP000295433"/>
    </source>
</evidence>
<dbReference type="AlphaFoldDB" id="A0A4R3VPG9"/>
<proteinExistence type="predicted"/>
<comment type="caution">
    <text evidence="1">The sequence shown here is derived from an EMBL/GenBank/DDBJ whole genome shotgun (WGS) entry which is preliminary data.</text>
</comment>
<name>A0A4R3VPG9_9GAMM</name>
<organism evidence="1 2">
    <name type="scientific">Samsonia erythrinae</name>
    <dbReference type="NCBI Taxonomy" id="160434"/>
    <lineage>
        <taxon>Bacteria</taxon>
        <taxon>Pseudomonadati</taxon>
        <taxon>Pseudomonadota</taxon>
        <taxon>Gammaproteobacteria</taxon>
        <taxon>Enterobacterales</taxon>
        <taxon>Pectobacteriaceae</taxon>
        <taxon>Samsonia</taxon>
    </lineage>
</organism>
<evidence type="ECO:0000313" key="1">
    <source>
        <dbReference type="EMBL" id="TCV06160.1"/>
    </source>
</evidence>
<keyword evidence="2" id="KW-1185">Reference proteome</keyword>
<dbReference type="EMBL" id="SMBY01000004">
    <property type="protein sequence ID" value="TCV06160.1"/>
    <property type="molecule type" value="Genomic_DNA"/>
</dbReference>
<sequence length="55" mass="6931">MMFSRRFIRRSFLWRTFSRHLMGRRGDGKFLVEIFYRNTDLPQDRKVKITKRMTF</sequence>
<gene>
    <name evidence="1" type="ORF">EDC54_10462</name>
</gene>
<dbReference type="Proteomes" id="UP000295433">
    <property type="component" value="Unassembled WGS sequence"/>
</dbReference>
<reference evidence="1 2" key="1">
    <citation type="submission" date="2019-03" db="EMBL/GenBank/DDBJ databases">
        <title>Genomic Encyclopedia of Type Strains, Phase IV (KMG-IV): sequencing the most valuable type-strain genomes for metagenomic binning, comparative biology and taxonomic classification.</title>
        <authorList>
            <person name="Goeker M."/>
        </authorList>
    </citation>
    <scope>NUCLEOTIDE SEQUENCE [LARGE SCALE GENOMIC DNA]</scope>
    <source>
        <strain evidence="1 2">DSM 16730</strain>
    </source>
</reference>